<keyword evidence="8 19" id="KW-0812">Transmembrane</keyword>
<keyword evidence="11 19" id="KW-0249">Electron transport</keyword>
<protein>
    <recommendedName>
        <fullName evidence="4 19">Cytochrome b</fullName>
    </recommendedName>
</protein>
<feature type="transmembrane region" description="Helical" evidence="19">
    <location>
        <begin position="114"/>
        <end position="137"/>
    </location>
</feature>
<evidence type="ECO:0000256" key="5">
    <source>
        <dbReference type="ARBA" id="ARBA00022448"/>
    </source>
</evidence>
<evidence type="ECO:0000256" key="14">
    <source>
        <dbReference type="ARBA" id="ARBA00023075"/>
    </source>
</evidence>
<dbReference type="GO" id="GO:0045275">
    <property type="term" value="C:respiratory chain complex III"/>
    <property type="evidence" value="ECO:0007669"/>
    <property type="project" value="InterPro"/>
</dbReference>
<dbReference type="SUPFAM" id="SSF81648">
    <property type="entry name" value="a domain/subunit of cytochrome bc1 complex (Ubiquinol-cytochrome c reductase)"/>
    <property type="match status" value="1"/>
</dbReference>
<keyword evidence="9 18" id="KW-0479">Metal-binding</keyword>
<dbReference type="GO" id="GO:0016491">
    <property type="term" value="F:oxidoreductase activity"/>
    <property type="evidence" value="ECO:0007669"/>
    <property type="project" value="UniProtKB-UniRule"/>
</dbReference>
<keyword evidence="12 19" id="KW-1133">Transmembrane helix</keyword>
<dbReference type="Gene3D" id="1.20.810.10">
    <property type="entry name" value="Cytochrome Bc1 Complex, Chain C"/>
    <property type="match status" value="1"/>
</dbReference>
<keyword evidence="10" id="KW-0999">Mitochondrion inner membrane</keyword>
<dbReference type="GO" id="GO:0046872">
    <property type="term" value="F:metal ion binding"/>
    <property type="evidence" value="ECO:0007669"/>
    <property type="project" value="UniProtKB-UniRule"/>
</dbReference>
<dbReference type="PROSITE" id="PS51002">
    <property type="entry name" value="CYTB_NTER"/>
    <property type="match status" value="1"/>
</dbReference>
<comment type="similarity">
    <text evidence="19">Belongs to the cytochrome b family.</text>
</comment>
<dbReference type="InterPro" id="IPR027387">
    <property type="entry name" value="Cytb/b6-like_sf"/>
</dbReference>
<dbReference type="PANTHER" id="PTHR19271">
    <property type="entry name" value="CYTOCHROME B"/>
    <property type="match status" value="1"/>
</dbReference>
<feature type="transmembrane region" description="Helical" evidence="19">
    <location>
        <begin position="81"/>
        <end position="102"/>
    </location>
</feature>
<dbReference type="Pfam" id="PF00033">
    <property type="entry name" value="Cytochrome_B"/>
    <property type="match status" value="1"/>
</dbReference>
<dbReference type="InterPro" id="IPR048260">
    <property type="entry name" value="Cytochrome_b_C_euk/bac"/>
</dbReference>
<evidence type="ECO:0000256" key="15">
    <source>
        <dbReference type="ARBA" id="ARBA00023128"/>
    </source>
</evidence>
<dbReference type="CDD" id="cd00284">
    <property type="entry name" value="Cytochrome_b_N"/>
    <property type="match status" value="1"/>
</dbReference>
<dbReference type="InterPro" id="IPR036150">
    <property type="entry name" value="Cyt_b/b6_C_sf"/>
</dbReference>
<evidence type="ECO:0000256" key="9">
    <source>
        <dbReference type="ARBA" id="ARBA00022723"/>
    </source>
</evidence>
<dbReference type="InterPro" id="IPR048259">
    <property type="entry name" value="Cytochrome_b_N_euk/bac"/>
</dbReference>
<evidence type="ECO:0000256" key="19">
    <source>
        <dbReference type="RuleBase" id="RU362117"/>
    </source>
</evidence>
<evidence type="ECO:0000256" key="16">
    <source>
        <dbReference type="ARBA" id="ARBA00023136"/>
    </source>
</evidence>
<reference evidence="22" key="1">
    <citation type="submission" date="2015-06" db="EMBL/GenBank/DDBJ databases">
        <title>High-throughput detection of wild bee species with mitogenome skimming and resequencing (mt-S/R).</title>
        <authorList>
            <person name="Tang M."/>
            <person name="Hardman C."/>
            <person name="Ji Y."/>
            <person name="Meng G."/>
            <person name="Liu S."/>
            <person name="Tan M."/>
            <person name="Yang S."/>
            <person name="Yang C."/>
            <person name="Moss E."/>
            <person name="Nevard T."/>
            <person name="Potts S.G."/>
            <person name="Zhou X."/>
            <person name="Yu D.W."/>
        </authorList>
    </citation>
    <scope>NUCLEOTIDE SEQUENCE</scope>
</reference>
<sequence>MKNKYFKIFKSNKFLNIIYSSFNIHPTPVNINYLWNFGSILGILLLIQIISGFILSMHYCPNINYAFDSIIHIMKNVNSGWMFRYIHLNGASFYFLCMYLHISRNIFYQCYSSQHVWNIGIIILLTSMGTAFMGYVLPWGQMSFWGATVITNLLSAIPYIGQYIVEWIWGGFSINNATLNRFFSLHFILPLMIMIMVIMHLYFLHMIGSNNPMGTNSNIYKIPFHSYFSTKDILGFFLIFWLFSFIILQNPNMLNDPDNWSIANPMNTPQHIKPEWYFLFAYSILRAIPNKLGGVLALLFSILILFILPLMMNHKFKTNKFYPLNNLLFWFFINNFIILTWLGSQVIDYPYTLINLIFTNLYFMFFISNMYLMKFWDKIIYNYY</sequence>
<dbReference type="Pfam" id="PF00032">
    <property type="entry name" value="Cytochrom_B_C"/>
    <property type="match status" value="1"/>
</dbReference>
<evidence type="ECO:0000256" key="18">
    <source>
        <dbReference type="PIRSR" id="PIRSR038885-2"/>
    </source>
</evidence>
<dbReference type="CDD" id="cd00290">
    <property type="entry name" value="cytochrome_b_C"/>
    <property type="match status" value="1"/>
</dbReference>
<evidence type="ECO:0000259" key="20">
    <source>
        <dbReference type="PROSITE" id="PS51002"/>
    </source>
</evidence>
<dbReference type="GO" id="GO:0008121">
    <property type="term" value="F:quinol-cytochrome-c reductase activity"/>
    <property type="evidence" value="ECO:0007669"/>
    <property type="project" value="InterPro"/>
</dbReference>
<dbReference type="AlphaFoldDB" id="A0A0S2LT94"/>
<feature type="binding site" description="axial binding residue" evidence="18">
    <location>
        <position position="101"/>
    </location>
    <ligand>
        <name>heme b</name>
        <dbReference type="ChEBI" id="CHEBI:60344"/>
        <label>b566</label>
    </ligand>
    <ligandPart>
        <name>Fe</name>
        <dbReference type="ChEBI" id="CHEBI:18248"/>
    </ligandPart>
</feature>
<dbReference type="InterPro" id="IPR005798">
    <property type="entry name" value="Cyt_b/b6_C"/>
</dbReference>
<feature type="transmembrane region" description="Helical" evidence="19">
    <location>
        <begin position="185"/>
        <end position="207"/>
    </location>
</feature>
<dbReference type="GO" id="GO:0006122">
    <property type="term" value="P:mitochondrial electron transport, ubiquinol to cytochrome c"/>
    <property type="evidence" value="ECO:0007669"/>
    <property type="project" value="TreeGrafter"/>
</dbReference>
<dbReference type="PIRSF" id="PIRSF038885">
    <property type="entry name" value="COB"/>
    <property type="match status" value="1"/>
</dbReference>
<dbReference type="GO" id="GO:0005743">
    <property type="term" value="C:mitochondrial inner membrane"/>
    <property type="evidence" value="ECO:0007669"/>
    <property type="project" value="UniProtKB-SubCell"/>
</dbReference>
<evidence type="ECO:0000259" key="21">
    <source>
        <dbReference type="PROSITE" id="PS51003"/>
    </source>
</evidence>
<keyword evidence="16 19" id="KW-0472">Membrane</keyword>
<evidence type="ECO:0000256" key="12">
    <source>
        <dbReference type="ARBA" id="ARBA00022989"/>
    </source>
</evidence>
<organism evidence="22">
    <name type="scientific">Osmia rufa</name>
    <name type="common">Red mason bee</name>
    <dbReference type="NCBI Taxonomy" id="1437190"/>
    <lineage>
        <taxon>Eukaryota</taxon>
        <taxon>Metazoa</taxon>
        <taxon>Ecdysozoa</taxon>
        <taxon>Arthropoda</taxon>
        <taxon>Hexapoda</taxon>
        <taxon>Insecta</taxon>
        <taxon>Pterygota</taxon>
        <taxon>Neoptera</taxon>
        <taxon>Endopterygota</taxon>
        <taxon>Hymenoptera</taxon>
        <taxon>Apocrita</taxon>
        <taxon>Aculeata</taxon>
        <taxon>Apoidea</taxon>
        <taxon>Anthophila</taxon>
        <taxon>Megachilidae</taxon>
        <taxon>Megachilinae</taxon>
        <taxon>Osmia</taxon>
    </lineage>
</organism>
<comment type="subcellular location">
    <subcellularLocation>
        <location evidence="2">Mitochondrion inner membrane</location>
        <topology evidence="2">Multi-pass membrane protein</topology>
    </subcellularLocation>
</comment>
<comment type="function">
    <text evidence="1 19">Component of the ubiquinol-cytochrome c reductase complex (complex III or cytochrome b-c1 complex) that is part of the mitochondrial respiratory chain. The b-c1 complex mediates electron transfer from ubiquinol to cytochrome c. Contributes to the generation of a proton gradient across the mitochondrial membrane that is then used for ATP synthesis.</text>
</comment>
<keyword evidence="14" id="KW-0830">Ubiquinone</keyword>
<evidence type="ECO:0000256" key="3">
    <source>
        <dbReference type="ARBA" id="ARBA00011649"/>
    </source>
</evidence>
<keyword evidence="13 18" id="KW-0408">Iron</keyword>
<proteinExistence type="inferred from homology"/>
<keyword evidence="6 18" id="KW-0349">Heme</keyword>
<dbReference type="InterPro" id="IPR005797">
    <property type="entry name" value="Cyt_b/b6_N"/>
</dbReference>
<evidence type="ECO:0000256" key="4">
    <source>
        <dbReference type="ARBA" id="ARBA00013531"/>
    </source>
</evidence>
<evidence type="ECO:0000256" key="13">
    <source>
        <dbReference type="ARBA" id="ARBA00023004"/>
    </source>
</evidence>
<evidence type="ECO:0000256" key="10">
    <source>
        <dbReference type="ARBA" id="ARBA00022792"/>
    </source>
</evidence>
<dbReference type="InterPro" id="IPR016174">
    <property type="entry name" value="Di-haem_cyt_TM"/>
</dbReference>
<feature type="binding site" description="axial binding residue" evidence="18">
    <location>
        <position position="186"/>
    </location>
    <ligand>
        <name>heme b</name>
        <dbReference type="ChEBI" id="CHEBI:60344"/>
        <label>b562</label>
    </ligand>
    <ligandPart>
        <name>Fe</name>
        <dbReference type="ChEBI" id="CHEBI:18248"/>
    </ligandPart>
</feature>
<feature type="domain" description="Cytochrome b/b6 N-terminal region profile" evidence="20">
    <location>
        <begin position="5"/>
        <end position="213"/>
    </location>
</feature>
<accession>A0A0S2LT94</accession>
<feature type="transmembrane region" description="Helical" evidence="19">
    <location>
        <begin position="324"/>
        <end position="343"/>
    </location>
</feature>
<feature type="transmembrane region" description="Helical" evidence="19">
    <location>
        <begin position="292"/>
        <end position="312"/>
    </location>
</feature>
<evidence type="ECO:0000256" key="7">
    <source>
        <dbReference type="ARBA" id="ARBA00022660"/>
    </source>
</evidence>
<comment type="subunit">
    <text evidence="3">The main subunits of complex b-c1 are: cytochrome b, cytochrome c1 and the Rieske protein.</text>
</comment>
<evidence type="ECO:0000256" key="17">
    <source>
        <dbReference type="PIRSR" id="PIRSR038885-1"/>
    </source>
</evidence>
<keyword evidence="5 19" id="KW-0813">Transport</keyword>
<comment type="cofactor">
    <cofactor evidence="18">
        <name>heme</name>
        <dbReference type="ChEBI" id="CHEBI:30413"/>
    </cofactor>
    <text evidence="18">Binds 2 heme groups non-covalently.</text>
</comment>
<feature type="transmembrane region" description="Helical" evidence="19">
    <location>
        <begin position="33"/>
        <end position="60"/>
    </location>
</feature>
<feature type="transmembrane region" description="Helical" evidence="19">
    <location>
        <begin position="228"/>
        <end position="248"/>
    </location>
</feature>
<feature type="domain" description="Cytochrome b/b6 C-terminal region profile" evidence="21">
    <location>
        <begin position="214"/>
        <end position="384"/>
    </location>
</feature>
<keyword evidence="7 19" id="KW-0679">Respiratory chain</keyword>
<name>A0A0S2LT94_OSMRU</name>
<feature type="transmembrane region" description="Helical" evidence="19">
    <location>
        <begin position="144"/>
        <end position="165"/>
    </location>
</feature>
<evidence type="ECO:0000256" key="8">
    <source>
        <dbReference type="ARBA" id="ARBA00022692"/>
    </source>
</evidence>
<dbReference type="EMBL" id="KT164653">
    <property type="protein sequence ID" value="ALO64676.1"/>
    <property type="molecule type" value="Genomic_DNA"/>
</dbReference>
<geneLocation type="mitochondrion" evidence="22"/>
<dbReference type="InterPro" id="IPR030689">
    <property type="entry name" value="Cytochrome_b"/>
</dbReference>
<evidence type="ECO:0000256" key="1">
    <source>
        <dbReference type="ARBA" id="ARBA00002566"/>
    </source>
</evidence>
<feature type="binding site" evidence="17">
    <location>
        <position position="205"/>
    </location>
    <ligand>
        <name>a ubiquinone</name>
        <dbReference type="ChEBI" id="CHEBI:16389"/>
    </ligand>
</feature>
<evidence type="ECO:0000256" key="6">
    <source>
        <dbReference type="ARBA" id="ARBA00022617"/>
    </source>
</evidence>
<keyword evidence="15 19" id="KW-0496">Mitochondrion</keyword>
<dbReference type="PANTHER" id="PTHR19271:SF16">
    <property type="entry name" value="CYTOCHROME B"/>
    <property type="match status" value="1"/>
</dbReference>
<feature type="binding site" description="axial binding residue" evidence="18">
    <location>
        <position position="87"/>
    </location>
    <ligand>
        <name>heme b</name>
        <dbReference type="ChEBI" id="CHEBI:60344"/>
        <label>b562</label>
    </ligand>
    <ligandPart>
        <name>Fe</name>
        <dbReference type="ChEBI" id="CHEBI:18248"/>
    </ligandPart>
</feature>
<dbReference type="PROSITE" id="PS51003">
    <property type="entry name" value="CYTB_CTER"/>
    <property type="match status" value="1"/>
</dbReference>
<dbReference type="SUPFAM" id="SSF81342">
    <property type="entry name" value="Transmembrane di-heme cytochromes"/>
    <property type="match status" value="1"/>
</dbReference>
<comment type="cofactor">
    <cofactor evidence="19">
        <name>heme b</name>
        <dbReference type="ChEBI" id="CHEBI:60344"/>
    </cofactor>
    <text evidence="19">Binds 2 heme groups non-covalently.</text>
</comment>
<feature type="transmembrane region" description="Helical" evidence="19">
    <location>
        <begin position="349"/>
        <end position="372"/>
    </location>
</feature>
<evidence type="ECO:0000313" key="22">
    <source>
        <dbReference type="EMBL" id="ALO64676.1"/>
    </source>
</evidence>
<evidence type="ECO:0000256" key="2">
    <source>
        <dbReference type="ARBA" id="ARBA00004448"/>
    </source>
</evidence>
<gene>
    <name evidence="22" type="primary">CYTB</name>
</gene>
<evidence type="ECO:0000256" key="11">
    <source>
        <dbReference type="ARBA" id="ARBA00022982"/>
    </source>
</evidence>
<feature type="binding site" description="axial binding residue" evidence="18">
    <location>
        <position position="200"/>
    </location>
    <ligand>
        <name>heme b</name>
        <dbReference type="ChEBI" id="CHEBI:60344"/>
        <label>b566</label>
    </ligand>
    <ligandPart>
        <name>Fe</name>
        <dbReference type="ChEBI" id="CHEBI:18248"/>
    </ligandPart>
</feature>